<protein>
    <submittedName>
        <fullName evidence="1">Uncharacterized protein</fullName>
    </submittedName>
</protein>
<comment type="caution">
    <text evidence="1">The sequence shown here is derived from an EMBL/GenBank/DDBJ whole genome shotgun (WGS) entry which is preliminary data.</text>
</comment>
<gene>
    <name evidence="1" type="ORF">L1987_56372</name>
</gene>
<reference evidence="1 2" key="2">
    <citation type="journal article" date="2022" name="Mol. Ecol. Resour.">
        <title>The genomes of chicory, endive, great burdock and yacon provide insights into Asteraceae paleo-polyploidization history and plant inulin production.</title>
        <authorList>
            <person name="Fan W."/>
            <person name="Wang S."/>
            <person name="Wang H."/>
            <person name="Wang A."/>
            <person name="Jiang F."/>
            <person name="Liu H."/>
            <person name="Zhao H."/>
            <person name="Xu D."/>
            <person name="Zhang Y."/>
        </authorList>
    </citation>
    <scope>NUCLEOTIDE SEQUENCE [LARGE SCALE GENOMIC DNA]</scope>
    <source>
        <strain evidence="2">cv. Yunnan</strain>
        <tissue evidence="1">Leaves</tissue>
    </source>
</reference>
<accession>A0ACB9EDM0</accession>
<name>A0ACB9EDM0_9ASTR</name>
<keyword evidence="2" id="KW-1185">Reference proteome</keyword>
<reference evidence="2" key="1">
    <citation type="journal article" date="2022" name="Mol. Ecol. Resour.">
        <title>The genomes of chicory, endive, great burdock and yacon provide insights into Asteraceae palaeo-polyploidization history and plant inulin production.</title>
        <authorList>
            <person name="Fan W."/>
            <person name="Wang S."/>
            <person name="Wang H."/>
            <person name="Wang A."/>
            <person name="Jiang F."/>
            <person name="Liu H."/>
            <person name="Zhao H."/>
            <person name="Xu D."/>
            <person name="Zhang Y."/>
        </authorList>
    </citation>
    <scope>NUCLEOTIDE SEQUENCE [LARGE SCALE GENOMIC DNA]</scope>
    <source>
        <strain evidence="2">cv. Yunnan</strain>
    </source>
</reference>
<proteinExistence type="predicted"/>
<organism evidence="1 2">
    <name type="scientific">Smallanthus sonchifolius</name>
    <dbReference type="NCBI Taxonomy" id="185202"/>
    <lineage>
        <taxon>Eukaryota</taxon>
        <taxon>Viridiplantae</taxon>
        <taxon>Streptophyta</taxon>
        <taxon>Embryophyta</taxon>
        <taxon>Tracheophyta</taxon>
        <taxon>Spermatophyta</taxon>
        <taxon>Magnoliopsida</taxon>
        <taxon>eudicotyledons</taxon>
        <taxon>Gunneridae</taxon>
        <taxon>Pentapetalae</taxon>
        <taxon>asterids</taxon>
        <taxon>campanulids</taxon>
        <taxon>Asterales</taxon>
        <taxon>Asteraceae</taxon>
        <taxon>Asteroideae</taxon>
        <taxon>Heliantheae alliance</taxon>
        <taxon>Millerieae</taxon>
        <taxon>Smallanthus</taxon>
    </lineage>
</organism>
<dbReference type="EMBL" id="CM042035">
    <property type="protein sequence ID" value="KAI3756551.1"/>
    <property type="molecule type" value="Genomic_DNA"/>
</dbReference>
<evidence type="ECO:0000313" key="1">
    <source>
        <dbReference type="EMBL" id="KAI3756551.1"/>
    </source>
</evidence>
<evidence type="ECO:0000313" key="2">
    <source>
        <dbReference type="Proteomes" id="UP001056120"/>
    </source>
</evidence>
<dbReference type="Proteomes" id="UP001056120">
    <property type="component" value="Linkage Group LG18"/>
</dbReference>
<sequence>MSDWPNPTTMIRQEEHEDGRQQGLDEEAVWMGLVLYGLEMDKELDMGWLLLQILRGLYSDYRVENLSILYFVCVLDDSEPSPPRLRLTLFSSVIEKYCNMSTVGIC</sequence>